<dbReference type="AlphaFoldDB" id="A0A1X7AGV6"/>
<evidence type="ECO:0000313" key="5">
    <source>
        <dbReference type="Proteomes" id="UP000196573"/>
    </source>
</evidence>
<dbReference type="InterPro" id="IPR013783">
    <property type="entry name" value="Ig-like_fold"/>
</dbReference>
<keyword evidence="2" id="KW-0732">Signal</keyword>
<feature type="domain" description="DUF4124" evidence="3">
    <location>
        <begin position="15"/>
        <end position="69"/>
    </location>
</feature>
<feature type="signal peptide" evidence="2">
    <location>
        <begin position="1"/>
        <end position="24"/>
    </location>
</feature>
<evidence type="ECO:0000313" key="4">
    <source>
        <dbReference type="EMBL" id="SMA39222.1"/>
    </source>
</evidence>
<dbReference type="Proteomes" id="UP000196573">
    <property type="component" value="Unassembled WGS sequence"/>
</dbReference>
<evidence type="ECO:0000256" key="2">
    <source>
        <dbReference type="SAM" id="SignalP"/>
    </source>
</evidence>
<proteinExistence type="predicted"/>
<dbReference type="EMBL" id="FWPT01000002">
    <property type="protein sequence ID" value="SMA39222.1"/>
    <property type="molecule type" value="Genomic_DNA"/>
</dbReference>
<accession>A0A1X7AGV6</accession>
<sequence length="209" mass="22977">MTAILRQLAMIALFMSVISVPVQAEIYRTVDAEGNVIFTDQKPKSGPSETVEVGPVLTVPSTKVKPLPPKPKQEQQANRYKSLNIVSPENEQSFQNPERITITAQARPSARSGDRFRLIWDGSSLLESDSPNFTVEMPDRGAHSIQIEIMDKNGKTLISSQPRTIYVHRASVFNNPQHKPDDDMDDVGGPAVALLNAVTSLLVDKATDN</sequence>
<feature type="chain" id="PRO_5012643152" description="DUF4124 domain-containing protein" evidence="2">
    <location>
        <begin position="25"/>
        <end position="209"/>
    </location>
</feature>
<evidence type="ECO:0000259" key="3">
    <source>
        <dbReference type="Pfam" id="PF13511"/>
    </source>
</evidence>
<dbReference type="Gene3D" id="2.60.40.10">
    <property type="entry name" value="Immunoglobulins"/>
    <property type="match status" value="1"/>
</dbReference>
<name>A0A1X7AGV6_9GAMM</name>
<dbReference type="InterPro" id="IPR025392">
    <property type="entry name" value="DUF4124"/>
</dbReference>
<gene>
    <name evidence="4" type="ORF">EHSB41UT_00989</name>
</gene>
<reference evidence="4 5" key="1">
    <citation type="submission" date="2017-03" db="EMBL/GenBank/DDBJ databases">
        <authorList>
            <person name="Afonso C.L."/>
            <person name="Miller P.J."/>
            <person name="Scott M.A."/>
            <person name="Spackman E."/>
            <person name="Goraichik I."/>
            <person name="Dimitrov K.M."/>
            <person name="Suarez D.L."/>
            <person name="Swayne D.E."/>
        </authorList>
    </citation>
    <scope>NUCLEOTIDE SEQUENCE [LARGE SCALE GENOMIC DNA]</scope>
    <source>
        <strain evidence="4">SB41UT1</strain>
    </source>
</reference>
<feature type="region of interest" description="Disordered" evidence="1">
    <location>
        <begin position="60"/>
        <end position="79"/>
    </location>
</feature>
<protein>
    <recommendedName>
        <fullName evidence="3">DUF4124 domain-containing protein</fullName>
    </recommendedName>
</protein>
<keyword evidence="5" id="KW-1185">Reference proteome</keyword>
<evidence type="ECO:0000256" key="1">
    <source>
        <dbReference type="SAM" id="MobiDB-lite"/>
    </source>
</evidence>
<organism evidence="4 5">
    <name type="scientific">Parendozoicomonas haliclonae</name>
    <dbReference type="NCBI Taxonomy" id="1960125"/>
    <lineage>
        <taxon>Bacteria</taxon>
        <taxon>Pseudomonadati</taxon>
        <taxon>Pseudomonadota</taxon>
        <taxon>Gammaproteobacteria</taxon>
        <taxon>Oceanospirillales</taxon>
        <taxon>Endozoicomonadaceae</taxon>
        <taxon>Parendozoicomonas</taxon>
    </lineage>
</organism>
<dbReference type="Pfam" id="PF13511">
    <property type="entry name" value="DUF4124"/>
    <property type="match status" value="1"/>
</dbReference>